<dbReference type="Pfam" id="PF04865">
    <property type="entry name" value="Baseplate_J"/>
    <property type="match status" value="1"/>
</dbReference>
<dbReference type="AlphaFoldDB" id="A0A6M3M4A9"/>
<evidence type="ECO:0000259" key="1">
    <source>
        <dbReference type="Pfam" id="PF04865"/>
    </source>
</evidence>
<protein>
    <submittedName>
        <fullName evidence="2">Putative baseplate protein</fullName>
    </submittedName>
</protein>
<feature type="domain" description="Baseplate protein J-like barrel" evidence="1">
    <location>
        <begin position="101"/>
        <end position="179"/>
    </location>
</feature>
<accession>A0A6M3M4A9</accession>
<sequence>MAYVAPSIGIAGLTIPIYADILEELIIQKKAIYGEDIYLGVDTTDYQELSVFALMMYDALQTAQYAYNSRSPITAVGSGLDQVVKINGISRQASSHSTVDVEITGTVGITINNGQVIDSNRRVWNLPATVTIPAGGTITVTATAEDSGAIQALADTITRIGSPQSGWATVNNPDAASVGSPVEQDSQLRARQQVSTAISAVSPLDTLVGTVAGVEGVSRTKGYENDTGAVDANGIPAHSICIVVEGGESAEIAEAIFLKKTLGTGTYGDVDEEVTDAGGNVHTIYFYRVSEVEISVRITIASLAGYSAIVGESIKEAIADYITALDIGEDVVHTKLIAAASLWGTSEGETFTITSLELGRNGDSPLLEENVDIDFNEAAVCSVGTSPEDVELVVT</sequence>
<reference evidence="2" key="1">
    <citation type="submission" date="2020-03" db="EMBL/GenBank/DDBJ databases">
        <title>The deep terrestrial virosphere.</title>
        <authorList>
            <person name="Holmfeldt K."/>
            <person name="Nilsson E."/>
            <person name="Simone D."/>
            <person name="Lopez-Fernandez M."/>
            <person name="Wu X."/>
            <person name="de Brujin I."/>
            <person name="Lundin D."/>
            <person name="Andersson A."/>
            <person name="Bertilsson S."/>
            <person name="Dopson M."/>
        </authorList>
    </citation>
    <scope>NUCLEOTIDE SEQUENCE</scope>
    <source>
        <strain evidence="2">MM171B01159</strain>
    </source>
</reference>
<name>A0A6M3M4A9_9ZZZZ</name>
<evidence type="ECO:0000313" key="2">
    <source>
        <dbReference type="EMBL" id="QJB02587.1"/>
    </source>
</evidence>
<proteinExistence type="predicted"/>
<organism evidence="2">
    <name type="scientific">viral metagenome</name>
    <dbReference type="NCBI Taxonomy" id="1070528"/>
    <lineage>
        <taxon>unclassified sequences</taxon>
        <taxon>metagenomes</taxon>
        <taxon>organismal metagenomes</taxon>
    </lineage>
</organism>
<dbReference type="InterPro" id="IPR006949">
    <property type="entry name" value="Barrel_Baseplate_J-like"/>
</dbReference>
<dbReference type="EMBL" id="MT143794">
    <property type="protein sequence ID" value="QJB02587.1"/>
    <property type="molecule type" value="Genomic_DNA"/>
</dbReference>
<gene>
    <name evidence="2" type="ORF">MM171B01159_0005</name>
</gene>